<dbReference type="GO" id="GO:0003684">
    <property type="term" value="F:damaged DNA binding"/>
    <property type="evidence" value="ECO:0007669"/>
    <property type="project" value="TreeGrafter"/>
</dbReference>
<evidence type="ECO:0000256" key="5">
    <source>
        <dbReference type="ARBA" id="ARBA00044757"/>
    </source>
</evidence>
<feature type="compositionally biased region" description="Basic and acidic residues" evidence="6">
    <location>
        <begin position="504"/>
        <end position="522"/>
    </location>
</feature>
<evidence type="ECO:0000259" key="7">
    <source>
        <dbReference type="PROSITE" id="PS50006"/>
    </source>
</evidence>
<feature type="compositionally biased region" description="Polar residues" evidence="6">
    <location>
        <begin position="629"/>
        <end position="641"/>
    </location>
</feature>
<dbReference type="GO" id="GO:0000724">
    <property type="term" value="P:double-strand break repair via homologous recombination"/>
    <property type="evidence" value="ECO:0007669"/>
    <property type="project" value="TreeGrafter"/>
</dbReference>
<dbReference type="SMART" id="SM00240">
    <property type="entry name" value="FHA"/>
    <property type="match status" value="1"/>
</dbReference>
<dbReference type="InterPro" id="IPR040227">
    <property type="entry name" value="Nibrin-rel"/>
</dbReference>
<evidence type="ECO:0000313" key="9">
    <source>
        <dbReference type="Proteomes" id="UP000042958"/>
    </source>
</evidence>
<evidence type="ECO:0000256" key="2">
    <source>
        <dbReference type="ARBA" id="ARBA00022763"/>
    </source>
</evidence>
<keyword evidence="4" id="KW-0539">Nucleus</keyword>
<comment type="subcellular location">
    <subcellularLocation>
        <location evidence="1">Nucleus</location>
    </subcellularLocation>
</comment>
<organism evidence="8 9">
    <name type="scientific">Penicillium brasilianum</name>
    <dbReference type="NCBI Taxonomy" id="104259"/>
    <lineage>
        <taxon>Eukaryota</taxon>
        <taxon>Fungi</taxon>
        <taxon>Dikarya</taxon>
        <taxon>Ascomycota</taxon>
        <taxon>Pezizomycotina</taxon>
        <taxon>Eurotiomycetes</taxon>
        <taxon>Eurotiomycetidae</taxon>
        <taxon>Eurotiales</taxon>
        <taxon>Aspergillaceae</taxon>
        <taxon>Penicillium</taxon>
    </lineage>
</organism>
<dbReference type="InterPro" id="IPR032429">
    <property type="entry name" value="Nibrin_BRCT2"/>
</dbReference>
<dbReference type="Gene3D" id="2.60.200.20">
    <property type="match status" value="1"/>
</dbReference>
<evidence type="ECO:0000256" key="4">
    <source>
        <dbReference type="ARBA" id="ARBA00023242"/>
    </source>
</evidence>
<dbReference type="SUPFAM" id="SSF49879">
    <property type="entry name" value="SMAD/FHA domain"/>
    <property type="match status" value="1"/>
</dbReference>
<dbReference type="PANTHER" id="PTHR12162:SF0">
    <property type="entry name" value="NIBRIN"/>
    <property type="match status" value="1"/>
</dbReference>
<reference evidence="9" key="1">
    <citation type="journal article" date="2015" name="Genome Announc.">
        <title>Draft genome sequence of the fungus Penicillium brasilianum MG11.</title>
        <authorList>
            <person name="Horn F."/>
            <person name="Linde J."/>
            <person name="Mattern D.J."/>
            <person name="Walther G."/>
            <person name="Guthke R."/>
            <person name="Brakhage A.A."/>
            <person name="Valiante V."/>
        </authorList>
    </citation>
    <scope>NUCLEOTIDE SEQUENCE [LARGE SCALE GENOMIC DNA]</scope>
    <source>
        <strain evidence="9">MG11</strain>
    </source>
</reference>
<feature type="compositionally biased region" description="Basic residues" evidence="6">
    <location>
        <begin position="586"/>
        <end position="595"/>
    </location>
</feature>
<protein>
    <recommendedName>
        <fullName evidence="7">FHA domain-containing protein</fullName>
    </recommendedName>
</protein>
<dbReference type="InterPro" id="IPR000253">
    <property type="entry name" value="FHA_dom"/>
</dbReference>
<feature type="compositionally biased region" description="Basic and acidic residues" evidence="6">
    <location>
        <begin position="690"/>
        <end position="705"/>
    </location>
</feature>
<sequence>MWILDSAGDFLSGKRLWLRPGKQYLFGRILMDDVRHVIPNKSISRKHMLIEVSNVEPRDGTRTHARTKISITDLDSSRGTVVNGERIKGKHVLSGDDHSIMLGHYPHALRIKWQPVVLSFSFSSKEMRVEDPLAKVRARLESLDIKTIIPYLVGQTTHVVQSKRNTAKGLQALINGKYIVQNSYIDALVYATTPSDFENDASASPLELDFDSAWPDETEYLPPAGNEPISRPAAAFAPNPSRLNVFEGYTFVFGDPSQFENLQAAINNGQGKALLYQIKDGETTAEEIVQFMRSAAGHKGVGAEREEAGGVVLVRFRSKGQFEPWSIELGNEVALMTDQRVIEQREFLGAILGNDASPLCRPLPREEGGSQTSSPAAPEEPRRKPSTNQPLSLSPPSEETAPVMTQKPAPRARKYVSKMKTFDDGFNMESVPVYTPEDDGQDIPASQAMDLEPIQPDEPSQAVTTVEEQEENDAVADLLPGARAMKRRRAEMGEDRQGSVGARVKTEAAPKPKRAKLDVREAARKHRQEEEEEQQRQAEVDRHLSQDVDVEQLRNLAIVEEMEIPVREPVVREHESSDRWDDRWNGRKNFKRFRRKGESQHTRQRLQSVIVPLEEVTRKDFGIGEHYWVSTNKTPEVSQSTDLDDRQLRQSSMREDRAPSRSEVSVRPSETPDPTPESQSAPSRSRSQKRPRETRDSDSDEEPRFRFRRKR</sequence>
<feature type="region of interest" description="Disordered" evidence="6">
    <location>
        <begin position="622"/>
        <end position="711"/>
    </location>
</feature>
<feature type="compositionally biased region" description="Polar residues" evidence="6">
    <location>
        <begin position="386"/>
        <end position="397"/>
    </location>
</feature>
<dbReference type="GO" id="GO:0007095">
    <property type="term" value="P:mitotic G2 DNA damage checkpoint signaling"/>
    <property type="evidence" value="ECO:0007669"/>
    <property type="project" value="InterPro"/>
</dbReference>
<dbReference type="InterPro" id="IPR008984">
    <property type="entry name" value="SMAD_FHA_dom_sf"/>
</dbReference>
<feature type="compositionally biased region" description="Basic and acidic residues" evidence="6">
    <location>
        <begin position="534"/>
        <end position="546"/>
    </location>
</feature>
<dbReference type="EMBL" id="CDHK01000001">
    <property type="protein sequence ID" value="CEJ55005.1"/>
    <property type="molecule type" value="Genomic_DNA"/>
</dbReference>
<feature type="domain" description="FHA" evidence="7">
    <location>
        <begin position="24"/>
        <end position="87"/>
    </location>
</feature>
<feature type="compositionally biased region" description="Basic and acidic residues" evidence="6">
    <location>
        <begin position="643"/>
        <end position="660"/>
    </location>
</feature>
<keyword evidence="3" id="KW-0234">DNA repair</keyword>
<dbReference type="STRING" id="104259.A0A0F7TEW0"/>
<feature type="region of interest" description="Disordered" evidence="6">
    <location>
        <begin position="453"/>
        <end position="547"/>
    </location>
</feature>
<feature type="compositionally biased region" description="Polar residues" evidence="6">
    <location>
        <begin position="676"/>
        <end position="685"/>
    </location>
</feature>
<dbReference type="PROSITE" id="PS50006">
    <property type="entry name" value="FHA_DOMAIN"/>
    <property type="match status" value="1"/>
</dbReference>
<name>A0A0F7TEW0_PENBI</name>
<keyword evidence="2" id="KW-0227">DNA damage</keyword>
<comment type="similarity">
    <text evidence="5">Belongs to the Nibrin family.</text>
</comment>
<accession>A0A0F7TEW0</accession>
<dbReference type="Pfam" id="PF16508">
    <property type="entry name" value="NIBRIN_BRCT_II"/>
    <property type="match status" value="1"/>
</dbReference>
<dbReference type="GO" id="GO:0030870">
    <property type="term" value="C:Mre11 complex"/>
    <property type="evidence" value="ECO:0007669"/>
    <property type="project" value="InterPro"/>
</dbReference>
<dbReference type="Gene3D" id="3.40.50.10980">
    <property type="entry name" value="Nibrin, BRCT2 domain"/>
    <property type="match status" value="1"/>
</dbReference>
<evidence type="ECO:0000256" key="1">
    <source>
        <dbReference type="ARBA" id="ARBA00004123"/>
    </source>
</evidence>
<feature type="region of interest" description="Disordered" evidence="6">
    <location>
        <begin position="570"/>
        <end position="606"/>
    </location>
</feature>
<dbReference type="OrthoDB" id="552194at2759"/>
<dbReference type="AlphaFoldDB" id="A0A0F7TEW0"/>
<dbReference type="Pfam" id="PF00498">
    <property type="entry name" value="FHA"/>
    <property type="match status" value="1"/>
</dbReference>
<keyword evidence="9" id="KW-1185">Reference proteome</keyword>
<evidence type="ECO:0000313" key="8">
    <source>
        <dbReference type="EMBL" id="CEJ55005.1"/>
    </source>
</evidence>
<feature type="region of interest" description="Disordered" evidence="6">
    <location>
        <begin position="359"/>
        <end position="414"/>
    </location>
</feature>
<evidence type="ECO:0000256" key="3">
    <source>
        <dbReference type="ARBA" id="ARBA00023204"/>
    </source>
</evidence>
<gene>
    <name evidence="8" type="ORF">PMG11_01288</name>
</gene>
<evidence type="ECO:0000256" key="6">
    <source>
        <dbReference type="SAM" id="MobiDB-lite"/>
    </source>
</evidence>
<dbReference type="Proteomes" id="UP000042958">
    <property type="component" value="Unassembled WGS sequence"/>
</dbReference>
<dbReference type="PANTHER" id="PTHR12162">
    <property type="entry name" value="NIBRIN-RELATED"/>
    <property type="match status" value="1"/>
</dbReference>
<proteinExistence type="inferred from homology"/>
<dbReference type="InterPro" id="IPR043014">
    <property type="entry name" value="Nibrin_BRCT2_sf"/>
</dbReference>
<feature type="compositionally biased region" description="Basic and acidic residues" evidence="6">
    <location>
        <begin position="570"/>
        <end position="585"/>
    </location>
</feature>